<evidence type="ECO:0000313" key="2">
    <source>
        <dbReference type="EMBL" id="MDH1337036.1"/>
    </source>
</evidence>
<organism evidence="2 3">
    <name type="scientific">Comamonas thiooxydans</name>
    <dbReference type="NCBI Taxonomy" id="363952"/>
    <lineage>
        <taxon>Bacteria</taxon>
        <taxon>Pseudomonadati</taxon>
        <taxon>Pseudomonadota</taxon>
        <taxon>Betaproteobacteria</taxon>
        <taxon>Burkholderiales</taxon>
        <taxon>Comamonadaceae</taxon>
        <taxon>Comamonas</taxon>
    </lineage>
</organism>
<keyword evidence="1" id="KW-0812">Transmembrane</keyword>
<sequence>MITNKEFELILYFFAFLVFVCFVTLIRTREFKEFAGDLFLSEKVSHNEFTTVTEKAPSFNIVNHISSDTEIIKIEMNNFVNFRYDQLESVFSLKENEIVISFSFKEQVEADPIGKTLAESPYFELEVCDEPESSKRISPHKIQEMASKIFRPSMDFSAALA</sequence>
<proteinExistence type="predicted"/>
<evidence type="ECO:0000313" key="3">
    <source>
        <dbReference type="Proteomes" id="UP001161065"/>
    </source>
</evidence>
<gene>
    <name evidence="2" type="ORF">N5D63_23075</name>
</gene>
<feature type="transmembrane region" description="Helical" evidence="1">
    <location>
        <begin position="9"/>
        <end position="26"/>
    </location>
</feature>
<keyword evidence="1" id="KW-0472">Membrane</keyword>
<keyword evidence="1" id="KW-1133">Transmembrane helix</keyword>
<reference evidence="2" key="1">
    <citation type="submission" date="2022-09" db="EMBL/GenBank/DDBJ databases">
        <title>Intensive care unit water sources are persistently colonized with multi-drug resistant bacteria and are the site of extensive horizontal gene transfer of antibiotic resistance genes.</title>
        <authorList>
            <person name="Diorio-Toth L."/>
        </authorList>
    </citation>
    <scope>NUCLEOTIDE SEQUENCE</scope>
    <source>
        <strain evidence="2">GD03832</strain>
    </source>
</reference>
<dbReference type="AlphaFoldDB" id="A0AA42TUU3"/>
<comment type="caution">
    <text evidence="2">The sequence shown here is derived from an EMBL/GenBank/DDBJ whole genome shotgun (WGS) entry which is preliminary data.</text>
</comment>
<name>A0AA42TUU3_9BURK</name>
<protein>
    <submittedName>
        <fullName evidence="2">Uncharacterized protein</fullName>
    </submittedName>
</protein>
<dbReference type="Proteomes" id="UP001161065">
    <property type="component" value="Unassembled WGS sequence"/>
</dbReference>
<evidence type="ECO:0000256" key="1">
    <source>
        <dbReference type="SAM" id="Phobius"/>
    </source>
</evidence>
<accession>A0AA42TUU3</accession>
<dbReference type="EMBL" id="JAOCEK010000029">
    <property type="protein sequence ID" value="MDH1337036.1"/>
    <property type="molecule type" value="Genomic_DNA"/>
</dbReference>
<dbReference type="RefSeq" id="WP_280009424.1">
    <property type="nucleotide sequence ID" value="NZ_JAOCEK010000029.1"/>
</dbReference>